<reference evidence="2 5" key="2">
    <citation type="submission" date="2020-07" db="EMBL/GenBank/DDBJ databases">
        <authorList>
            <person name="Feng H."/>
        </authorList>
    </citation>
    <scope>NUCLEOTIDE SEQUENCE [LARGE SCALE GENOMIC DNA]</scope>
    <source>
        <strain evidence="5">s-12</strain>
        <strain evidence="2">S-12</strain>
    </source>
</reference>
<reference evidence="3 4" key="1">
    <citation type="submission" date="2020-02" db="EMBL/GenBank/DDBJ databases">
        <title>Bacillus aquiflavi sp. nov., isolated from yellow water of strong flavor Chinese baijiu in Yibin region of China.</title>
        <authorList>
            <person name="Xie J."/>
        </authorList>
    </citation>
    <scope>NUCLEOTIDE SEQUENCE [LARGE SCALE GENOMIC DNA]</scope>
    <source>
        <strain evidence="3 4">3H-10</strain>
    </source>
</reference>
<feature type="chain" id="PRO_5038247446" evidence="1">
    <location>
        <begin position="24"/>
        <end position="315"/>
    </location>
</feature>
<dbReference type="Proteomes" id="UP000472971">
    <property type="component" value="Unassembled WGS sequence"/>
</dbReference>
<evidence type="ECO:0000256" key="1">
    <source>
        <dbReference type="SAM" id="SignalP"/>
    </source>
</evidence>
<dbReference type="InterPro" id="IPR012873">
    <property type="entry name" value="DUF1672"/>
</dbReference>
<dbReference type="PROSITE" id="PS51257">
    <property type="entry name" value="PROKAR_LIPOPROTEIN"/>
    <property type="match status" value="1"/>
</dbReference>
<evidence type="ECO:0000313" key="3">
    <source>
        <dbReference type="EMBL" id="NEY82582.1"/>
    </source>
</evidence>
<dbReference type="EMBL" id="JACEIO010000039">
    <property type="protein sequence ID" value="MBA4538263.1"/>
    <property type="molecule type" value="Genomic_DNA"/>
</dbReference>
<dbReference type="AlphaFoldDB" id="A0A6B3W074"/>
<keyword evidence="4" id="KW-1185">Reference proteome</keyword>
<keyword evidence="1" id="KW-0732">Signal</keyword>
<dbReference type="RefSeq" id="WP_163242987.1">
    <property type="nucleotide sequence ID" value="NZ_JAAIWN010000039.1"/>
</dbReference>
<comment type="caution">
    <text evidence="3">The sequence shown here is derived from an EMBL/GenBank/DDBJ whole genome shotgun (WGS) entry which is preliminary data.</text>
</comment>
<dbReference type="Proteomes" id="UP000570010">
    <property type="component" value="Unassembled WGS sequence"/>
</dbReference>
<evidence type="ECO:0000313" key="5">
    <source>
        <dbReference type="Proteomes" id="UP000570010"/>
    </source>
</evidence>
<evidence type="ECO:0000313" key="4">
    <source>
        <dbReference type="Proteomes" id="UP000472971"/>
    </source>
</evidence>
<proteinExistence type="predicted"/>
<name>A0A6B3W074_9BACI</name>
<gene>
    <name evidence="3" type="ORF">G4D64_13970</name>
    <name evidence="2" type="ORF">H1Z61_14245</name>
</gene>
<accession>A0A6B3W074</accession>
<evidence type="ECO:0000313" key="2">
    <source>
        <dbReference type="EMBL" id="MBA4538263.1"/>
    </source>
</evidence>
<feature type="signal peptide" evidence="1">
    <location>
        <begin position="1"/>
        <end position="23"/>
    </location>
</feature>
<protein>
    <submittedName>
        <fullName evidence="3">DUF1672 family protein</fullName>
    </submittedName>
</protein>
<dbReference type="EMBL" id="JAAIWN010000039">
    <property type="protein sequence ID" value="NEY82582.1"/>
    <property type="molecule type" value="Genomic_DNA"/>
</dbReference>
<sequence>MKHKKKILAFSVGMSLLLGGCFNMDNTNHKTNKAKNEQTKETPEEKYAREHYVPVQEYTGQGYTLRNGEKTDKIAKAHRDEIDKAVKKFFLDNYKTEVIVHNVVGAVDGASVFVESVGEPHFYTYAIVPIDIDEEKVLTDQVWSQEGQVEDSIAGALYAMIFDEEIATLDHYLQTFVNNHPVIGKRIDAIANVGANGYSTPYYYINTIDEAFDSLFKTYIQNPNLSKDEWKKQLTRNDFDPKGIILTIQLYMKEPNIEPNKAIFDQIVSDIENMDGLPRGSYTVILNDNNVDKKTAIGTKDNSLERSDPNDIIKH</sequence>
<organism evidence="3 4">
    <name type="scientific">Bacillus aquiflavi</name>
    <dbReference type="NCBI Taxonomy" id="2672567"/>
    <lineage>
        <taxon>Bacteria</taxon>
        <taxon>Bacillati</taxon>
        <taxon>Bacillota</taxon>
        <taxon>Bacilli</taxon>
        <taxon>Bacillales</taxon>
        <taxon>Bacillaceae</taxon>
        <taxon>Bacillus</taxon>
    </lineage>
</organism>
<dbReference type="Pfam" id="PF07901">
    <property type="entry name" value="DUF1672"/>
    <property type="match status" value="1"/>
</dbReference>